<dbReference type="Pfam" id="PF13548">
    <property type="entry name" value="DUF4126"/>
    <property type="match status" value="1"/>
</dbReference>
<feature type="transmembrane region" description="Helical" evidence="1">
    <location>
        <begin position="132"/>
        <end position="153"/>
    </location>
</feature>
<feature type="domain" description="DUF4126" evidence="2">
    <location>
        <begin position="4"/>
        <end position="183"/>
    </location>
</feature>
<feature type="transmembrane region" description="Helical" evidence="1">
    <location>
        <begin position="159"/>
        <end position="182"/>
    </location>
</feature>
<feature type="transmembrane region" description="Helical" evidence="1">
    <location>
        <begin position="108"/>
        <end position="125"/>
    </location>
</feature>
<dbReference type="EMBL" id="CP046452">
    <property type="protein sequence ID" value="QGU02069.1"/>
    <property type="molecule type" value="Genomic_DNA"/>
</dbReference>
<gene>
    <name evidence="3" type="ORF">CKALI_06000</name>
</gene>
<keyword evidence="4" id="KW-1185">Reference proteome</keyword>
<evidence type="ECO:0000259" key="2">
    <source>
        <dbReference type="Pfam" id="PF13548"/>
    </source>
</evidence>
<dbReference type="Proteomes" id="UP000427071">
    <property type="component" value="Chromosome"/>
</dbReference>
<accession>A0A6B8VGE3</accession>
<evidence type="ECO:0000313" key="4">
    <source>
        <dbReference type="Proteomes" id="UP000427071"/>
    </source>
</evidence>
<proteinExistence type="predicted"/>
<dbReference type="RefSeq" id="WP_156192424.1">
    <property type="nucleotide sequence ID" value="NZ_CP046452.1"/>
</dbReference>
<dbReference type="AlphaFoldDB" id="A0A6B8VGE3"/>
<keyword evidence="1" id="KW-1133">Transmembrane helix</keyword>
<reference evidence="4" key="1">
    <citation type="submission" date="2019-11" db="EMBL/GenBank/DDBJ databases">
        <title>Complete genome sequence of Corynebacterium kalinowskii 1959, a novel Corynebacterium species isolated from soil of a small paddock in Vilsendorf, Germany.</title>
        <authorList>
            <person name="Schaffert L."/>
            <person name="Ruwe M."/>
            <person name="Milse J."/>
            <person name="Hanuschka K."/>
            <person name="Ortseifen V."/>
            <person name="Droste J."/>
            <person name="Brandt D."/>
            <person name="Schlueter L."/>
            <person name="Kutter Y."/>
            <person name="Vinke S."/>
            <person name="Viehoefer P."/>
            <person name="Jacob L."/>
            <person name="Luebke N.-C."/>
            <person name="Schulte-Berndt E."/>
            <person name="Hain C."/>
            <person name="Linder M."/>
            <person name="Schmidt P."/>
            <person name="Wollenschlaeger L."/>
            <person name="Luttermann T."/>
            <person name="Thieme E."/>
            <person name="Hassa J."/>
            <person name="Haak M."/>
            <person name="Wittchen M."/>
            <person name="Mentz A."/>
            <person name="Persicke M."/>
            <person name="Busche T."/>
            <person name="Ruckert C."/>
        </authorList>
    </citation>
    <scope>NUCLEOTIDE SEQUENCE [LARGE SCALE GENOMIC DNA]</scope>
    <source>
        <strain evidence="4">1959</strain>
    </source>
</reference>
<keyword evidence="1" id="KW-0812">Transmembrane</keyword>
<name>A0A6B8VGE3_9CORY</name>
<evidence type="ECO:0000313" key="3">
    <source>
        <dbReference type="EMBL" id="QGU02069.1"/>
    </source>
</evidence>
<keyword evidence="1" id="KW-0472">Membrane</keyword>
<feature type="transmembrane region" description="Helical" evidence="1">
    <location>
        <begin position="39"/>
        <end position="62"/>
    </location>
</feature>
<organism evidence="3 4">
    <name type="scientific">Corynebacterium kalinowskii</name>
    <dbReference type="NCBI Taxonomy" id="2675216"/>
    <lineage>
        <taxon>Bacteria</taxon>
        <taxon>Bacillati</taxon>
        <taxon>Actinomycetota</taxon>
        <taxon>Actinomycetes</taxon>
        <taxon>Mycobacteriales</taxon>
        <taxon>Corynebacteriaceae</taxon>
        <taxon>Corynebacterium</taxon>
    </lineage>
</organism>
<feature type="transmembrane region" description="Helical" evidence="1">
    <location>
        <begin position="6"/>
        <end position="27"/>
    </location>
</feature>
<sequence length="191" mass="20118">MGLSTAIGLATSAGLNAYIPLLAYGLLARYTDIVSLPEGWMWLTNPILLVVVGLLLAIELVADKIPAVDSVNDIIQTLIRPTSGGIMFASVFGDQTVSSTEMLSDPQTWILLVVGFVVALVMHLMKSTTRPVINAGTVGIGAPVVSTAENVAAASLTGAALLAPLLVFILLIPVVLGFFWFLSKFRRPKAA</sequence>
<dbReference type="InterPro" id="IPR025196">
    <property type="entry name" value="DUF4126"/>
</dbReference>
<evidence type="ECO:0000256" key="1">
    <source>
        <dbReference type="SAM" id="Phobius"/>
    </source>
</evidence>
<dbReference type="KEGG" id="ckw:CKALI_06000"/>
<protein>
    <recommendedName>
        <fullName evidence="2">DUF4126 domain-containing protein</fullName>
    </recommendedName>
</protein>